<evidence type="ECO:0000256" key="2">
    <source>
        <dbReference type="PROSITE-ProRule" id="PRU01360"/>
    </source>
</evidence>
<keyword evidence="2" id="KW-1134">Transmembrane beta strand</keyword>
<comment type="similarity">
    <text evidence="2">Belongs to the TonB-dependent receptor family.</text>
</comment>
<dbReference type="Pfam" id="PF13715">
    <property type="entry name" value="CarbopepD_reg_2"/>
    <property type="match status" value="1"/>
</dbReference>
<dbReference type="NCBIfam" id="TIGR04057">
    <property type="entry name" value="SusC_RagA_signa"/>
    <property type="match status" value="1"/>
</dbReference>
<sequence length="1034" mass="116234">MAQDAAKVTVTGILRDSVGAPLPQVTVTEKGTSNATSTGNDGRFTLQVAGERSVLVFTSVGYAASESRVGNRRNFDVSMNVANSGLGEVVVIGYGTKSKQSITAAVSTVTSKDLERVHGGATVSATLAGKLPGVTFRMPDGRPGSSANIQIRNMGTPLYVIDGIQQDAGQFNNLAPNDIESITILKDGAAAIYGVRAANGVVVVTTKRGAIGRNTVNFDGYAGIQNWTRFPDVLRNSYDYMYYRADAELNWFNSTNITPQELEKYKQGEAAGPQYRSFDWRDYVMQKNATQNSVNVNINGGNDKVNYYVSATNLYQNSVLGREYKFNRSNIQANVTAKVANGLRVGANINGRIETRQNPGVPGGDDYFLSRLAILRNTPRERPYANDNPAYLNDMGEHLESNYAFLNETISGKLRSDWRVLQTNFNVEWQVPGVRGLTLRGVYSYYIADLLSNNQEYTYDAYTYIPATDTTAEEYKRTGGATNPWRDREQIKQINTNAQGQVNYQRAFGEHNIGATFVAERIHNKRTRNWIHASPISNNLPLIYFPTMDQYQDEQSEEARIGYIGRVTYGYANRYFLEASVRRDASYLFQPGSQVGYFPGVSAGWRITEEPFMKRLLKGSDVLTDLKIRGSYGELGDDRNINGDGPIVAPYAYMEGYNYNQGTAIINGNAVTVSRDKGVPITRITWMTSKITDIGIDFGMFRGRLIGSVDWFNRKREGLLGTKNDVLVPVEIGYALPPENINSDASQGFEFSLNWTDRVGDWTYNVGGNVSYARQKWLDTYNPIFNNSWDQYRNDIRDRYVGIDWGYEVQGQFQSFEEINNYPVNIDGQGNRTMLPGDLIYKDQNGDLKIDQYDQRPVGYGYGRQPMVNFGFSLGLAWKNFDFHADFSGGSGYTWFQSWEGRWAFQNNGNLNTIFTDRWHREDIYDPNSAWVGGKYPANRYNAGFNHSNYGPQSDYWLHNVAYLRARTLELGYSIPAKILSKAKMQRARFYLNAYNMFSIDNMKQYGIDPEVVDDNGLQFPQNKVLNIGCNLTF</sequence>
<dbReference type="Gene3D" id="2.60.40.1120">
    <property type="entry name" value="Carboxypeptidase-like, regulatory domain"/>
    <property type="match status" value="1"/>
</dbReference>
<keyword evidence="1" id="KW-0732">Signal</keyword>
<dbReference type="InterPro" id="IPR023997">
    <property type="entry name" value="TonB-dep_OMP_SusC/RagA_CS"/>
</dbReference>
<evidence type="ECO:0000259" key="3">
    <source>
        <dbReference type="Pfam" id="PF07715"/>
    </source>
</evidence>
<dbReference type="PROSITE" id="PS52016">
    <property type="entry name" value="TONB_DEPENDENT_REC_3"/>
    <property type="match status" value="1"/>
</dbReference>
<gene>
    <name evidence="4" type="ORF">FPE01S_01_05680</name>
</gene>
<dbReference type="InterPro" id="IPR012910">
    <property type="entry name" value="Plug_dom"/>
</dbReference>
<name>A0A0E9MVE7_9BACT</name>
<dbReference type="Gene3D" id="2.170.130.10">
    <property type="entry name" value="TonB-dependent receptor, plug domain"/>
    <property type="match status" value="1"/>
</dbReference>
<dbReference type="InterPro" id="IPR037066">
    <property type="entry name" value="Plug_dom_sf"/>
</dbReference>
<dbReference type="AlphaFoldDB" id="A0A0E9MVE7"/>
<keyword evidence="2" id="KW-0812">Transmembrane</keyword>
<evidence type="ECO:0000313" key="4">
    <source>
        <dbReference type="EMBL" id="GAO41554.1"/>
    </source>
</evidence>
<dbReference type="PANTHER" id="PTHR30069">
    <property type="entry name" value="TONB-DEPENDENT OUTER MEMBRANE RECEPTOR"/>
    <property type="match status" value="1"/>
</dbReference>
<keyword evidence="4" id="KW-0675">Receptor</keyword>
<protein>
    <submittedName>
        <fullName evidence="4">Putative TonB-dependent receptor</fullName>
    </submittedName>
</protein>
<dbReference type="InterPro" id="IPR023996">
    <property type="entry name" value="TonB-dep_OMP_SusC/RagA"/>
</dbReference>
<dbReference type="PANTHER" id="PTHR30069:SF29">
    <property type="entry name" value="HEMOGLOBIN AND HEMOGLOBIN-HAPTOGLOBIN-BINDING PROTEIN 1-RELATED"/>
    <property type="match status" value="1"/>
</dbReference>
<dbReference type="GO" id="GO:0044718">
    <property type="term" value="P:siderophore transmembrane transport"/>
    <property type="evidence" value="ECO:0007669"/>
    <property type="project" value="TreeGrafter"/>
</dbReference>
<feature type="domain" description="TonB-dependent receptor plug" evidence="3">
    <location>
        <begin position="99"/>
        <end position="201"/>
    </location>
</feature>
<reference evidence="4 5" key="1">
    <citation type="submission" date="2015-04" db="EMBL/GenBank/DDBJ databases">
        <title>Whole genome shotgun sequence of Flavihumibacter petaseus NBRC 106054.</title>
        <authorList>
            <person name="Miyazawa S."/>
            <person name="Hosoyama A."/>
            <person name="Hashimoto M."/>
            <person name="Noguchi M."/>
            <person name="Tsuchikane K."/>
            <person name="Ohji S."/>
            <person name="Yamazoe A."/>
            <person name="Ichikawa N."/>
            <person name="Kimura A."/>
            <person name="Fujita N."/>
        </authorList>
    </citation>
    <scope>NUCLEOTIDE SEQUENCE [LARGE SCALE GENOMIC DNA]</scope>
    <source>
        <strain evidence="4 5">NBRC 106054</strain>
    </source>
</reference>
<dbReference type="NCBIfam" id="TIGR04056">
    <property type="entry name" value="OMP_RagA_SusC"/>
    <property type="match status" value="1"/>
</dbReference>
<accession>A0A0E9MVE7</accession>
<dbReference type="SUPFAM" id="SSF49464">
    <property type="entry name" value="Carboxypeptidase regulatory domain-like"/>
    <property type="match status" value="1"/>
</dbReference>
<dbReference type="STRING" id="1220578.FPE01S_01_05680"/>
<comment type="caution">
    <text evidence="4">The sequence shown here is derived from an EMBL/GenBank/DDBJ whole genome shotgun (WGS) entry which is preliminary data.</text>
</comment>
<comment type="subcellular location">
    <subcellularLocation>
        <location evidence="2">Cell outer membrane</location>
        <topology evidence="2">Multi-pass membrane protein</topology>
    </subcellularLocation>
</comment>
<dbReference type="EMBL" id="BBWV01000001">
    <property type="protein sequence ID" value="GAO41554.1"/>
    <property type="molecule type" value="Genomic_DNA"/>
</dbReference>
<dbReference type="InterPro" id="IPR008969">
    <property type="entry name" value="CarboxyPept-like_regulatory"/>
</dbReference>
<evidence type="ECO:0000313" key="5">
    <source>
        <dbReference type="Proteomes" id="UP000033121"/>
    </source>
</evidence>
<keyword evidence="2" id="KW-0998">Cell outer membrane</keyword>
<dbReference type="Proteomes" id="UP000033121">
    <property type="component" value="Unassembled WGS sequence"/>
</dbReference>
<organism evidence="4 5">
    <name type="scientific">Flavihumibacter petaseus NBRC 106054</name>
    <dbReference type="NCBI Taxonomy" id="1220578"/>
    <lineage>
        <taxon>Bacteria</taxon>
        <taxon>Pseudomonadati</taxon>
        <taxon>Bacteroidota</taxon>
        <taxon>Chitinophagia</taxon>
        <taxon>Chitinophagales</taxon>
        <taxon>Chitinophagaceae</taxon>
        <taxon>Flavihumibacter</taxon>
    </lineage>
</organism>
<dbReference type="GO" id="GO:0015344">
    <property type="term" value="F:siderophore uptake transmembrane transporter activity"/>
    <property type="evidence" value="ECO:0007669"/>
    <property type="project" value="TreeGrafter"/>
</dbReference>
<dbReference type="SUPFAM" id="SSF56935">
    <property type="entry name" value="Porins"/>
    <property type="match status" value="1"/>
</dbReference>
<proteinExistence type="inferred from homology"/>
<keyword evidence="2" id="KW-0472">Membrane</keyword>
<dbReference type="Pfam" id="PF07715">
    <property type="entry name" value="Plug"/>
    <property type="match status" value="1"/>
</dbReference>
<keyword evidence="2" id="KW-0813">Transport</keyword>
<evidence type="ECO:0000256" key="1">
    <source>
        <dbReference type="ARBA" id="ARBA00022729"/>
    </source>
</evidence>
<dbReference type="GO" id="GO:0009279">
    <property type="term" value="C:cell outer membrane"/>
    <property type="evidence" value="ECO:0007669"/>
    <property type="project" value="UniProtKB-SubCell"/>
</dbReference>
<dbReference type="InterPro" id="IPR039426">
    <property type="entry name" value="TonB-dep_rcpt-like"/>
</dbReference>
<keyword evidence="5" id="KW-1185">Reference proteome</keyword>